<keyword evidence="6" id="KW-1185">Reference proteome</keyword>
<protein>
    <submittedName>
        <fullName evidence="5">GspE/PulE family protein</fullName>
    </submittedName>
</protein>
<dbReference type="InterPro" id="IPR001482">
    <property type="entry name" value="T2SS/T4SS_dom"/>
</dbReference>
<comment type="similarity">
    <text evidence="1">Belongs to the GSP E family.</text>
</comment>
<dbReference type="Gene3D" id="3.30.300.160">
    <property type="entry name" value="Type II secretion system, protein E, N-terminal domain"/>
    <property type="match status" value="1"/>
</dbReference>
<keyword evidence="3" id="KW-0067">ATP-binding</keyword>
<dbReference type="SUPFAM" id="SSF52540">
    <property type="entry name" value="P-loop containing nucleoside triphosphate hydrolases"/>
    <property type="match status" value="1"/>
</dbReference>
<feature type="domain" description="Bacterial type II secretion system protein E" evidence="4">
    <location>
        <begin position="379"/>
        <end position="393"/>
    </location>
</feature>
<name>A0ABW3FB05_9PROT</name>
<reference evidence="6" key="1">
    <citation type="journal article" date="2019" name="Int. J. Syst. Evol. Microbiol.">
        <title>The Global Catalogue of Microorganisms (GCM) 10K type strain sequencing project: providing services to taxonomists for standard genome sequencing and annotation.</title>
        <authorList>
            <consortium name="The Broad Institute Genomics Platform"/>
            <consortium name="The Broad Institute Genome Sequencing Center for Infectious Disease"/>
            <person name="Wu L."/>
            <person name="Ma J."/>
        </authorList>
    </citation>
    <scope>NUCLEOTIDE SEQUENCE [LARGE SCALE GENOMIC DNA]</scope>
    <source>
        <strain evidence="6">CCUG 58412</strain>
    </source>
</reference>
<dbReference type="CDD" id="cd01129">
    <property type="entry name" value="PulE-GspE-like"/>
    <property type="match status" value="1"/>
</dbReference>
<dbReference type="Gene3D" id="3.40.50.300">
    <property type="entry name" value="P-loop containing nucleotide triphosphate hydrolases"/>
    <property type="match status" value="1"/>
</dbReference>
<dbReference type="Pfam" id="PF00437">
    <property type="entry name" value="T2SSE"/>
    <property type="match status" value="1"/>
</dbReference>
<dbReference type="Pfam" id="PF05157">
    <property type="entry name" value="MshEN"/>
    <property type="match status" value="1"/>
</dbReference>
<proteinExistence type="inferred from homology"/>
<evidence type="ECO:0000256" key="2">
    <source>
        <dbReference type="ARBA" id="ARBA00022741"/>
    </source>
</evidence>
<dbReference type="InterPro" id="IPR007831">
    <property type="entry name" value="T2SS_GspE_N"/>
</dbReference>
<dbReference type="InterPro" id="IPR037257">
    <property type="entry name" value="T2SS_E_N_sf"/>
</dbReference>
<dbReference type="PANTHER" id="PTHR30258:SF2">
    <property type="entry name" value="COMG OPERON PROTEIN 1"/>
    <property type="match status" value="1"/>
</dbReference>
<comment type="caution">
    <text evidence="5">The sequence shown here is derived from an EMBL/GenBank/DDBJ whole genome shotgun (WGS) entry which is preliminary data.</text>
</comment>
<accession>A0ABW3FB05</accession>
<dbReference type="InterPro" id="IPR003593">
    <property type="entry name" value="AAA+_ATPase"/>
</dbReference>
<evidence type="ECO:0000256" key="1">
    <source>
        <dbReference type="ARBA" id="ARBA00006611"/>
    </source>
</evidence>
<dbReference type="InterPro" id="IPR027417">
    <property type="entry name" value="P-loop_NTPase"/>
</dbReference>
<dbReference type="SMART" id="SM00382">
    <property type="entry name" value="AAA"/>
    <property type="match status" value="1"/>
</dbReference>
<dbReference type="Gene3D" id="3.30.450.90">
    <property type="match status" value="1"/>
</dbReference>
<dbReference type="EMBL" id="JBHTKB010000003">
    <property type="protein sequence ID" value="MFD0914628.1"/>
    <property type="molecule type" value="Genomic_DNA"/>
</dbReference>
<evidence type="ECO:0000256" key="3">
    <source>
        <dbReference type="ARBA" id="ARBA00022840"/>
    </source>
</evidence>
<dbReference type="SUPFAM" id="SSF160246">
    <property type="entry name" value="EspE N-terminal domain-like"/>
    <property type="match status" value="1"/>
</dbReference>
<dbReference type="PANTHER" id="PTHR30258">
    <property type="entry name" value="TYPE II SECRETION SYSTEM PROTEIN GSPE-RELATED"/>
    <property type="match status" value="1"/>
</dbReference>
<gene>
    <name evidence="5" type="ORF">ACFQ1Z_13795</name>
</gene>
<evidence type="ECO:0000313" key="5">
    <source>
        <dbReference type="EMBL" id="MFD0914628.1"/>
    </source>
</evidence>
<dbReference type="PROSITE" id="PS00662">
    <property type="entry name" value="T2SP_E"/>
    <property type="match status" value="1"/>
</dbReference>
<organism evidence="5 6">
    <name type="scientific">Methylophilus luteus</name>
    <dbReference type="NCBI Taxonomy" id="640108"/>
    <lineage>
        <taxon>Bacteria</taxon>
        <taxon>Pseudomonadati</taxon>
        <taxon>Pseudomonadota</taxon>
        <taxon>Betaproteobacteria</taxon>
        <taxon>Nitrosomonadales</taxon>
        <taxon>Methylophilaceae</taxon>
        <taxon>Methylophilus</taxon>
    </lineage>
</organism>
<keyword evidence="2" id="KW-0547">Nucleotide-binding</keyword>
<sequence length="572" mass="63481">MLSAADKNALGEWMLAKGMITADQLDIALIEQRKSQLSLGQQLVRLHFVTDAMVRDVLAQQHAQESMDLSQVIPDPEVLAMVPEAFAKQHRLLPLDLSADKKVLRVAMAAMNQIAVLDQLRYLVGGGLQLKSVLATEAQIEQALDKYYGHHLSLDDILHEIEQEVASSPPASQPDVRPVIRLINAILVDAAKQGASDIHFEPEQAFLRIRYRIDGVLWQIRSLHDHYWPAMCVRLKILAGMDIAEQRTPQDGRVNLFLCGSQIDFRVSSHPTLHGENIVLRVLDREKSIIPLAAMGLRLPQLQLLKHMLEKPEGLLILTGPTGSGKTTTLYSMLAHLNHQHVNIMTLEDPVEYPHMLMRQTSVNEANKVDFVNGIRSILRQDPDIILVGEIRDEPTAAMAIRAAMTGHLVMTTLHTNNAIAAFARLQDFGISPQMMAGSLVGVVAQRLLRRLCTHCKIQVLPDAITQACLQRLPGSHVPDNTPIYQAGGCSQCRMSGYRGRLAIMEILPMHAALDEMLARQSAATELQQQASLYGYTTLAEEGLQRVLAGETSLEELRRVVDISAYLQWPAP</sequence>
<evidence type="ECO:0000259" key="4">
    <source>
        <dbReference type="PROSITE" id="PS00662"/>
    </source>
</evidence>
<dbReference type="Proteomes" id="UP001597128">
    <property type="component" value="Unassembled WGS sequence"/>
</dbReference>
<dbReference type="RefSeq" id="WP_379058689.1">
    <property type="nucleotide sequence ID" value="NZ_JBHTKB010000003.1"/>
</dbReference>
<evidence type="ECO:0000313" key="6">
    <source>
        <dbReference type="Proteomes" id="UP001597128"/>
    </source>
</evidence>